<dbReference type="Pfam" id="PF01580">
    <property type="entry name" value="FtsK_SpoIIIE"/>
    <property type="match status" value="2"/>
</dbReference>
<dbReference type="Gene3D" id="3.40.50.300">
    <property type="entry name" value="P-loop containing nucleotide triphosphate hydrolases"/>
    <property type="match status" value="3"/>
</dbReference>
<dbReference type="GO" id="GO:0003677">
    <property type="term" value="F:DNA binding"/>
    <property type="evidence" value="ECO:0007669"/>
    <property type="project" value="InterPro"/>
</dbReference>
<keyword evidence="2" id="KW-1003">Cell membrane</keyword>
<proteinExistence type="predicted"/>
<feature type="domain" description="FtsK" evidence="11">
    <location>
        <begin position="816"/>
        <end position="1007"/>
    </location>
</feature>
<evidence type="ECO:0000256" key="8">
    <source>
        <dbReference type="ARBA" id="ARBA00023136"/>
    </source>
</evidence>
<dbReference type="GO" id="GO:0005524">
    <property type="term" value="F:ATP binding"/>
    <property type="evidence" value="ECO:0007669"/>
    <property type="project" value="UniProtKB-UniRule"/>
</dbReference>
<evidence type="ECO:0000313" key="12">
    <source>
        <dbReference type="EMBL" id="SHN75453.1"/>
    </source>
</evidence>
<feature type="transmembrane region" description="Helical" evidence="10">
    <location>
        <begin position="65"/>
        <end position="87"/>
    </location>
</feature>
<keyword evidence="8 10" id="KW-0472">Membrane</keyword>
<feature type="binding site" evidence="9">
    <location>
        <begin position="478"/>
        <end position="485"/>
    </location>
    <ligand>
        <name>ATP</name>
        <dbReference type="ChEBI" id="CHEBI:30616"/>
    </ligand>
</feature>
<keyword evidence="4" id="KW-0677">Repeat</keyword>
<evidence type="ECO:0000256" key="7">
    <source>
        <dbReference type="ARBA" id="ARBA00022989"/>
    </source>
</evidence>
<reference evidence="12 13" key="1">
    <citation type="submission" date="2016-11" db="EMBL/GenBank/DDBJ databases">
        <authorList>
            <person name="Jaros S."/>
            <person name="Januszkiewicz K."/>
            <person name="Wedrychowicz H."/>
        </authorList>
    </citation>
    <scope>NUCLEOTIDE SEQUENCE [LARGE SCALE GENOMIC DNA]</scope>
    <source>
        <strain evidence="12 13">DSM 46144</strain>
    </source>
</reference>
<feature type="transmembrane region" description="Helical" evidence="10">
    <location>
        <begin position="37"/>
        <end position="58"/>
    </location>
</feature>
<keyword evidence="5 9" id="KW-0547">Nucleotide-binding</keyword>
<dbReference type="InterPro" id="IPR003593">
    <property type="entry name" value="AAA+_ATPase"/>
</dbReference>
<evidence type="ECO:0000256" key="3">
    <source>
        <dbReference type="ARBA" id="ARBA00022692"/>
    </source>
</evidence>
<dbReference type="PANTHER" id="PTHR22683">
    <property type="entry name" value="SPORULATION PROTEIN RELATED"/>
    <property type="match status" value="1"/>
</dbReference>
<evidence type="ECO:0000256" key="5">
    <source>
        <dbReference type="ARBA" id="ARBA00022741"/>
    </source>
</evidence>
<evidence type="ECO:0000256" key="10">
    <source>
        <dbReference type="SAM" id="Phobius"/>
    </source>
</evidence>
<dbReference type="InterPro" id="IPR050206">
    <property type="entry name" value="FtsK/SpoIIIE/SftA"/>
</dbReference>
<evidence type="ECO:0000256" key="2">
    <source>
        <dbReference type="ARBA" id="ARBA00022475"/>
    </source>
</evidence>
<dbReference type="InterPro" id="IPR023836">
    <property type="entry name" value="EccCa-like_Actinobacteria"/>
</dbReference>
<feature type="binding site" evidence="9">
    <location>
        <begin position="834"/>
        <end position="841"/>
    </location>
    <ligand>
        <name>ATP</name>
        <dbReference type="ChEBI" id="CHEBI:30616"/>
    </ligand>
</feature>
<dbReference type="InterPro" id="IPR002543">
    <property type="entry name" value="FtsK_dom"/>
</dbReference>
<name>A0A1M7TXS9_9ACTN</name>
<organism evidence="12 13">
    <name type="scientific">Cryptosporangium aurantiacum</name>
    <dbReference type="NCBI Taxonomy" id="134849"/>
    <lineage>
        <taxon>Bacteria</taxon>
        <taxon>Bacillati</taxon>
        <taxon>Actinomycetota</taxon>
        <taxon>Actinomycetes</taxon>
        <taxon>Cryptosporangiales</taxon>
        <taxon>Cryptosporangiaceae</taxon>
        <taxon>Cryptosporangium</taxon>
    </lineage>
</organism>
<dbReference type="RefSeq" id="WP_073260089.1">
    <property type="nucleotide sequence ID" value="NZ_FRCS01000007.1"/>
</dbReference>
<dbReference type="PANTHER" id="PTHR22683:SF1">
    <property type="entry name" value="TYPE VII SECRETION SYSTEM PROTEIN ESSC"/>
    <property type="match status" value="1"/>
</dbReference>
<protein>
    <submittedName>
        <fullName evidence="12">DNA segregation ATPase FtsK/SpoIIIE, S-DNA-T family</fullName>
    </submittedName>
</protein>
<keyword evidence="6 9" id="KW-0067">ATP-binding</keyword>
<feature type="binding site" evidence="9">
    <location>
        <begin position="1120"/>
        <end position="1127"/>
    </location>
    <ligand>
        <name>ATP</name>
        <dbReference type="ChEBI" id="CHEBI:30616"/>
    </ligand>
</feature>
<dbReference type="OrthoDB" id="9807790at2"/>
<dbReference type="Proteomes" id="UP000184440">
    <property type="component" value="Unassembled WGS sequence"/>
</dbReference>
<dbReference type="NCBIfam" id="TIGR03925">
    <property type="entry name" value="T7SS_EccC_b"/>
    <property type="match status" value="1"/>
</dbReference>
<dbReference type="SUPFAM" id="SSF52540">
    <property type="entry name" value="P-loop containing nucleoside triphosphate hydrolases"/>
    <property type="match status" value="3"/>
</dbReference>
<dbReference type="InterPro" id="IPR023837">
    <property type="entry name" value="EccCb-like_Actinobacteria"/>
</dbReference>
<dbReference type="PROSITE" id="PS50901">
    <property type="entry name" value="FTSK"/>
    <property type="match status" value="3"/>
</dbReference>
<dbReference type="InterPro" id="IPR027417">
    <property type="entry name" value="P-loop_NTPase"/>
</dbReference>
<dbReference type="SMART" id="SM00382">
    <property type="entry name" value="AAA"/>
    <property type="match status" value="3"/>
</dbReference>
<evidence type="ECO:0000256" key="6">
    <source>
        <dbReference type="ARBA" id="ARBA00022840"/>
    </source>
</evidence>
<feature type="domain" description="FtsK" evidence="11">
    <location>
        <begin position="1103"/>
        <end position="1287"/>
    </location>
</feature>
<accession>A0A1M7TXS9</accession>
<evidence type="ECO:0000313" key="13">
    <source>
        <dbReference type="Proteomes" id="UP000184440"/>
    </source>
</evidence>
<dbReference type="NCBIfam" id="TIGR03924">
    <property type="entry name" value="T7SS_EccC_a"/>
    <property type="match status" value="1"/>
</dbReference>
<dbReference type="EMBL" id="FRCS01000007">
    <property type="protein sequence ID" value="SHN75453.1"/>
    <property type="molecule type" value="Genomic_DNA"/>
</dbReference>
<sequence length="1321" mass="142455">MVAVIVKRPVRQPAPELPGGEVVLDPPPEAPQPNNQAWSRLMMIMPMGAGAAAMGLMVGGGRGGALAYVAGGLYGVSILGMIAAQLANQGGGQSKREMIAARRQYLRRLSQLRAAVRGTIRQQREAMLYRHPDPDALWSTALSARLWERRPADGDFGVVRIGRGAQEIATPLIPPETRPVDELEPLCASALRRFVTTYSVVPDLPVAMALRGFSHVHARGDAERVHGMVRALIAQLATFHAPEEALIAFCVSDQQRPHWEWAKWLPHALHPTRSDAVGPVRLVAPSVTALEAMLDDVLAHRPRFNPGAAPSEGVHLLVVIDGGATIGSDHLMAEGGVEGVTILDLGNPPPRVLDPSAIVLDVDADGVLSSTTMDGRSEIGPADSLGPIELGALVRRLAPLRLSAASVGETPLVGELGLAELLDLGDPYEFDVQHAWATRPNRDRLRVPIGVNPDGRPVELDLKESAQDGMGPHGLLVGATGSGKSELLRTLVLALAATHSSETLNFVLVDFKGGATFTSLDRLPHTSAVITNLSDELALVDRMQDAISGELIRRQELLRSAGKYDSQRDYERARASGVPLAPLPSLLIICDEFSELLTAKPDFIDMFVQIGRVGRSLGVHLLLASQRLEEGRLRGLDSHLSYRIGLRTFSSMESRTVLGVPDAYELPRSPGNGYIKAGTEGLVRFKAAYVSGRYQRGKDRPRSLPRSVDPVQLYTSRYQAAANAEPEPVAVPAPDADEHTPRGETLLRVLVERLTGVGVPAHQVWLPPLAAPPTLDQLLPPLVTDPVRGLTVADVERRGALHGVVGLIDRPFDQRRDVLDVDLSGAAGNLIVAGAPQAGKSTLLRTLVAGLALTHTPAEVQFYGLDFGGGALAGLRELPHLGGVAGRRDVDEVRRTIAEMHTLLTAREQLFTAHGVDGMATYRRLKRGGRFAEDAFGDVFLVVDGWGTLRTEFEDLEPVLTDLAQRGLGYGIHLLASVSRWMELRPAVRDMFGTRLELRLGDPSDSAINRRAALNVPKDATGRGLTPDAMHFLTGLPRIDGHPDPANLSDGVAKLVQRIRNDWQGAPAPAVRLLPPLLPFHALPPAGSDTGRGLPIGIAEADLSPVRLDFDAEPHALLLGDVECGKSTFLRCLGRTITERYEPRQARIILLDYRRSLLGAISSDHLIGYGTSAAVTTDLVDQVVTVMKSRLPGPDVTPEQLRTRSWWSGPDLFLLVDDYDLVVNGPNNPLLPLLEYLAQGRDIGLHVVVTRRVGGAARALYDPFLGRIRELASPGILMSGPREEGPLFGNLKPRPLPPGRGWLVTRRGGNQLVQLAHLPAE</sequence>
<dbReference type="GO" id="GO:0005886">
    <property type="term" value="C:plasma membrane"/>
    <property type="evidence" value="ECO:0007669"/>
    <property type="project" value="UniProtKB-SubCell"/>
</dbReference>
<evidence type="ECO:0000259" key="11">
    <source>
        <dbReference type="PROSITE" id="PS50901"/>
    </source>
</evidence>
<evidence type="ECO:0000256" key="9">
    <source>
        <dbReference type="PROSITE-ProRule" id="PRU00289"/>
    </source>
</evidence>
<gene>
    <name evidence="12" type="ORF">SAMN05443668_107300</name>
</gene>
<dbReference type="STRING" id="134849.SAMN05443668_107300"/>
<keyword evidence="3 10" id="KW-0812">Transmembrane</keyword>
<evidence type="ECO:0000256" key="1">
    <source>
        <dbReference type="ARBA" id="ARBA00004651"/>
    </source>
</evidence>
<comment type="subcellular location">
    <subcellularLocation>
        <location evidence="1">Cell membrane</location>
        <topology evidence="1">Multi-pass membrane protein</topology>
    </subcellularLocation>
</comment>
<feature type="domain" description="FtsK" evidence="11">
    <location>
        <begin position="455"/>
        <end position="655"/>
    </location>
</feature>
<keyword evidence="13" id="KW-1185">Reference proteome</keyword>
<keyword evidence="7 10" id="KW-1133">Transmembrane helix</keyword>
<evidence type="ECO:0000256" key="4">
    <source>
        <dbReference type="ARBA" id="ARBA00022737"/>
    </source>
</evidence>